<sequence length="814" mass="91401">MRLSRRRVLQQSSSSDSDGEPIVNALRAAAATKEEAEEAAVAMGSVAPTVVPAVATKEELAGTPRPAKAEVKVEAPATPRSTARGRRKVVWTESHFEPINTWWEKPLKRKGDPHWRYLEHSGLMFHPAFVAHGIPMRYNGWSVPLPPLAEEVVTFWCAALNSDYVNKSVFVQNFWSAFLKSLPPDHVLFSPRLVEPPAVPDSLAPSTAGDTRVCGDTGVTSPPESSGEEDVPLLKRRRLETVVPQFELAEFGAIAEYLTARREREKEERRQRTKEARLAEREAKLVAEGRYMYCLHDGIREKVASYKAEVPGLFRGRGEHPKMGLLKRRVLPDEVCLNLSETAPVPRVPEWLRGHAWKDVFHDPHVTWLAFYRDTMIGTSFKYVFMGASSAVKGSKDYMKYELARQLKTRITAIRRDYTRKMLSKDAIERQLGVAAYVIDALALRVGNEKDREEEADTVGCCSLRVEHVTNLDDAACQVTLDFLGKDSIRYLNTVKLDPLAYKTFKELTKRKKKQDNIFNLIHPGSLNRYLKELMPGLSAKVFRTYNASFTLQRELLAADPLAQGEPAPGPPKDRDGSGNGDPGNGDDSGNENGDDSGNANGDDSGNANGDDSGNRSRQRAENIFGNINTAKRFYEDANRTVAILCNHQRSVSKTHDTSMAKLVKQFKALQLDILELQAFIKATHENQDTTVWDWVPTPIPNLLVDLDLDLNEDEPPDEAEGPRQSVIKPNTKLDTAVNKLAVLKARSVTQELRIKMKDENKTVANNTSKQHYMDPRITVAFCKRYDLPIEKFFNATLMKKFPWAMFAKGDFVW</sequence>
<evidence type="ECO:0000256" key="8">
    <source>
        <dbReference type="ARBA" id="ARBA00033297"/>
    </source>
</evidence>
<feature type="domain" description="DNA topoisomerase I eukaryotic-type" evidence="11">
    <location>
        <begin position="313"/>
        <end position="787"/>
    </location>
</feature>
<evidence type="ECO:0000256" key="9">
    <source>
        <dbReference type="PROSITE-ProRule" id="PRU01382"/>
    </source>
</evidence>
<dbReference type="InterPro" id="IPR013499">
    <property type="entry name" value="TopoI_euk"/>
</dbReference>
<dbReference type="GO" id="GO:0005730">
    <property type="term" value="C:nucleolus"/>
    <property type="evidence" value="ECO:0007669"/>
    <property type="project" value="TreeGrafter"/>
</dbReference>
<dbReference type="InterPro" id="IPR013500">
    <property type="entry name" value="TopoI_cat_euk"/>
</dbReference>
<dbReference type="InterPro" id="IPR001631">
    <property type="entry name" value="TopoI"/>
</dbReference>
<keyword evidence="6 9" id="KW-0238">DNA-binding</keyword>
<dbReference type="RefSeq" id="XP_011133621.1">
    <property type="nucleotide sequence ID" value="XM_011135319.1"/>
</dbReference>
<keyword evidence="7 9" id="KW-0413">Isomerase</keyword>
<evidence type="ECO:0000259" key="11">
    <source>
        <dbReference type="SMART" id="SM00435"/>
    </source>
</evidence>
<dbReference type="EMBL" id="AFNH02001418">
    <property type="protein sequence ID" value="EZG43121.1"/>
    <property type="molecule type" value="Genomic_DNA"/>
</dbReference>
<dbReference type="InterPro" id="IPR014727">
    <property type="entry name" value="TopoI_cat_a/b-sub_euk"/>
</dbReference>
<dbReference type="InterPro" id="IPR008336">
    <property type="entry name" value="TopoI_DNA-bd_euk"/>
</dbReference>
<dbReference type="Pfam" id="PF02919">
    <property type="entry name" value="Topoisom_I_N"/>
    <property type="match status" value="2"/>
</dbReference>
<evidence type="ECO:0000256" key="2">
    <source>
        <dbReference type="ARBA" id="ARBA00006645"/>
    </source>
</evidence>
<dbReference type="Gene3D" id="1.10.132.10">
    <property type="match status" value="1"/>
</dbReference>
<dbReference type="EC" id="5.6.2.1" evidence="3"/>
<dbReference type="GO" id="GO:0006265">
    <property type="term" value="P:DNA topological change"/>
    <property type="evidence" value="ECO:0007669"/>
    <property type="project" value="UniProtKB-UniRule"/>
</dbReference>
<dbReference type="OrthoDB" id="47179at2759"/>
<evidence type="ECO:0000256" key="7">
    <source>
        <dbReference type="ARBA" id="ARBA00023235"/>
    </source>
</evidence>
<feature type="region of interest" description="Disordered" evidence="10">
    <location>
        <begin position="561"/>
        <end position="618"/>
    </location>
</feature>
<dbReference type="GO" id="GO:0003917">
    <property type="term" value="F:DNA topoisomerase type I (single strand cut, ATP-independent) activity"/>
    <property type="evidence" value="ECO:0007669"/>
    <property type="project" value="UniProtKB-UniRule"/>
</dbReference>
<comment type="caution">
    <text evidence="12">The sequence shown here is derived from an EMBL/GenBank/DDBJ whole genome shotgun (WGS) entry which is preliminary data.</text>
</comment>
<comment type="catalytic activity">
    <reaction evidence="1 9">
        <text>ATP-independent breakage of single-stranded DNA, followed by passage and rejoining.</text>
        <dbReference type="EC" id="5.6.2.1"/>
    </reaction>
</comment>
<evidence type="ECO:0000256" key="5">
    <source>
        <dbReference type="ARBA" id="ARBA00023029"/>
    </source>
</evidence>
<feature type="compositionally biased region" description="Low complexity" evidence="10">
    <location>
        <begin position="596"/>
        <end position="612"/>
    </location>
</feature>
<evidence type="ECO:0000256" key="3">
    <source>
        <dbReference type="ARBA" id="ARBA00012891"/>
    </source>
</evidence>
<dbReference type="SUPFAM" id="SSF56349">
    <property type="entry name" value="DNA breaking-rejoining enzymes"/>
    <property type="match status" value="1"/>
</dbReference>
<accession>A0A023AWJ6</accession>
<dbReference type="InterPro" id="IPR013030">
    <property type="entry name" value="DNA_topo_DNA_db_N_dom2"/>
</dbReference>
<dbReference type="Pfam" id="PF14370">
    <property type="entry name" value="Topo_C_assoc"/>
    <property type="match status" value="1"/>
</dbReference>
<gene>
    <name evidence="12" type="ORF">GNI_186740</name>
</gene>
<keyword evidence="5 9" id="KW-0799">Topoisomerase</keyword>
<dbReference type="PRINTS" id="PR00416">
    <property type="entry name" value="EUTPISMRASEI"/>
</dbReference>
<evidence type="ECO:0000256" key="6">
    <source>
        <dbReference type="ARBA" id="ARBA00023125"/>
    </source>
</evidence>
<dbReference type="AlphaFoldDB" id="A0A023AWJ6"/>
<dbReference type="PROSITE" id="PS52038">
    <property type="entry name" value="TOPO_IB_2"/>
    <property type="match status" value="1"/>
</dbReference>
<organism evidence="12 13">
    <name type="scientific">Gregarina niphandrodes</name>
    <name type="common">Septate eugregarine</name>
    <dbReference type="NCBI Taxonomy" id="110365"/>
    <lineage>
        <taxon>Eukaryota</taxon>
        <taxon>Sar</taxon>
        <taxon>Alveolata</taxon>
        <taxon>Apicomplexa</taxon>
        <taxon>Conoidasida</taxon>
        <taxon>Gregarinasina</taxon>
        <taxon>Eugregarinorida</taxon>
        <taxon>Gregarinidae</taxon>
        <taxon>Gregarina</taxon>
    </lineage>
</organism>
<dbReference type="OMA" id="HRWKEVK"/>
<dbReference type="GeneID" id="22916193"/>
<name>A0A023AWJ6_GRENI</name>
<dbReference type="InterPro" id="IPR025834">
    <property type="entry name" value="TopoI_C_dom"/>
</dbReference>
<dbReference type="GO" id="GO:0007059">
    <property type="term" value="P:chromosome segregation"/>
    <property type="evidence" value="ECO:0007669"/>
    <property type="project" value="TreeGrafter"/>
</dbReference>
<feature type="region of interest" description="Disordered" evidence="10">
    <location>
        <begin position="1"/>
        <end position="21"/>
    </location>
</feature>
<dbReference type="VEuPathDB" id="CryptoDB:GNI_186740"/>
<keyword evidence="13" id="KW-1185">Reference proteome</keyword>
<reference evidence="12" key="1">
    <citation type="submission" date="2013-12" db="EMBL/GenBank/DDBJ databases">
        <authorList>
            <person name="Omoto C.K."/>
            <person name="Sibley D."/>
            <person name="Venepally P."/>
            <person name="Hadjithomas M."/>
            <person name="Karamycheva S."/>
            <person name="Brunk B."/>
            <person name="Roos D."/>
            <person name="Caler E."/>
            <person name="Lorenzi H."/>
        </authorList>
    </citation>
    <scope>NUCLEOTIDE SEQUENCE</scope>
</reference>
<dbReference type="Proteomes" id="UP000019763">
    <property type="component" value="Unassembled WGS sequence"/>
</dbReference>
<dbReference type="Gene3D" id="3.90.15.10">
    <property type="entry name" value="Topoisomerase I, Chain A, domain 3"/>
    <property type="match status" value="1"/>
</dbReference>
<protein>
    <recommendedName>
        <fullName evidence="4">DNA topoisomerase 1</fullName>
        <ecNumber evidence="3">5.6.2.1</ecNumber>
    </recommendedName>
    <alternativeName>
        <fullName evidence="8">DNA topoisomerase I</fullName>
    </alternativeName>
</protein>
<dbReference type="InterPro" id="IPR051062">
    <property type="entry name" value="Topoisomerase_IB"/>
</dbReference>
<dbReference type="PANTHER" id="PTHR10290">
    <property type="entry name" value="DNA TOPOISOMERASE I"/>
    <property type="match status" value="1"/>
</dbReference>
<evidence type="ECO:0000256" key="4">
    <source>
        <dbReference type="ARBA" id="ARBA00019632"/>
    </source>
</evidence>
<dbReference type="InterPro" id="IPR014711">
    <property type="entry name" value="TopoI_cat_a-hlx-sub_euk"/>
</dbReference>
<dbReference type="SUPFAM" id="SSF56741">
    <property type="entry name" value="Eukaryotic DNA topoisomerase I, N-terminal DNA-binding fragment"/>
    <property type="match status" value="2"/>
</dbReference>
<feature type="active site" description="O-(3'-phospho-DNA)-tyrosine intermediate" evidence="9">
    <location>
        <position position="773"/>
    </location>
</feature>
<evidence type="ECO:0000313" key="12">
    <source>
        <dbReference type="EMBL" id="EZG43121.1"/>
    </source>
</evidence>
<dbReference type="Pfam" id="PF01028">
    <property type="entry name" value="Topoisom_I"/>
    <property type="match status" value="1"/>
</dbReference>
<dbReference type="Gene3D" id="1.10.10.41">
    <property type="entry name" value="Yeast DNA topoisomerase - domain 1"/>
    <property type="match status" value="1"/>
</dbReference>
<evidence type="ECO:0000256" key="10">
    <source>
        <dbReference type="SAM" id="MobiDB-lite"/>
    </source>
</evidence>
<dbReference type="SMART" id="SM00435">
    <property type="entry name" value="TOPEUc"/>
    <property type="match status" value="1"/>
</dbReference>
<dbReference type="eggNOG" id="KOG0981">
    <property type="taxonomic scope" value="Eukaryota"/>
</dbReference>
<dbReference type="GO" id="GO:0005694">
    <property type="term" value="C:chromosome"/>
    <property type="evidence" value="ECO:0007669"/>
    <property type="project" value="InterPro"/>
</dbReference>
<dbReference type="InterPro" id="IPR013034">
    <property type="entry name" value="DNA_topo_DNA_db_N_dom1"/>
</dbReference>
<proteinExistence type="inferred from homology"/>
<dbReference type="InterPro" id="IPR036202">
    <property type="entry name" value="TopoI_DNA-bd_euk_N_sf"/>
</dbReference>
<evidence type="ECO:0000313" key="13">
    <source>
        <dbReference type="Proteomes" id="UP000019763"/>
    </source>
</evidence>
<dbReference type="InterPro" id="IPR011010">
    <property type="entry name" value="DNA_brk_join_enz"/>
</dbReference>
<feature type="region of interest" description="Disordered" evidence="10">
    <location>
        <begin position="200"/>
        <end position="231"/>
    </location>
</feature>
<dbReference type="GO" id="GO:0006260">
    <property type="term" value="P:DNA replication"/>
    <property type="evidence" value="ECO:0007669"/>
    <property type="project" value="TreeGrafter"/>
</dbReference>
<evidence type="ECO:0000256" key="1">
    <source>
        <dbReference type="ARBA" id="ARBA00000213"/>
    </source>
</evidence>
<dbReference type="Gene3D" id="2.170.11.10">
    <property type="entry name" value="DNA Topoisomerase I, domain 2"/>
    <property type="match status" value="1"/>
</dbReference>
<comment type="similarity">
    <text evidence="2 9">Belongs to the type IB topoisomerase family.</text>
</comment>
<dbReference type="GO" id="GO:0003677">
    <property type="term" value="F:DNA binding"/>
    <property type="evidence" value="ECO:0007669"/>
    <property type="project" value="UniProtKB-UniRule"/>
</dbReference>
<dbReference type="PANTHER" id="PTHR10290:SF3">
    <property type="entry name" value="DNA TOPOISOMERASE 1"/>
    <property type="match status" value="1"/>
</dbReference>